<organism evidence="2 3">
    <name type="scientific">Naumovozyma castellii</name>
    <name type="common">Yeast</name>
    <name type="synonym">Saccharomyces castellii</name>
    <dbReference type="NCBI Taxonomy" id="27288"/>
    <lineage>
        <taxon>Eukaryota</taxon>
        <taxon>Fungi</taxon>
        <taxon>Dikarya</taxon>
        <taxon>Ascomycota</taxon>
        <taxon>Saccharomycotina</taxon>
        <taxon>Saccharomycetes</taxon>
        <taxon>Saccharomycetales</taxon>
        <taxon>Saccharomycetaceae</taxon>
        <taxon>Naumovozyma</taxon>
    </lineage>
</organism>
<dbReference type="PROSITE" id="PS50082">
    <property type="entry name" value="WD_REPEATS_2"/>
    <property type="match status" value="1"/>
</dbReference>
<dbReference type="GO" id="GO:0034455">
    <property type="term" value="C:t-UTP complex"/>
    <property type="evidence" value="ECO:0007669"/>
    <property type="project" value="EnsemblFungi"/>
</dbReference>
<accession>G0VH06</accession>
<reference key="2">
    <citation type="submission" date="2011-08" db="EMBL/GenBank/DDBJ databases">
        <title>Genome sequence of Naumovozyma castellii.</title>
        <authorList>
            <person name="Gordon J.L."/>
            <person name="Armisen D."/>
            <person name="Proux-Wera E."/>
            <person name="OhEigeartaigh S.S."/>
            <person name="Byrne K.P."/>
            <person name="Wolfe K.H."/>
        </authorList>
    </citation>
    <scope>NUCLEOTIDE SEQUENCE</scope>
    <source>
        <strain>Type strain:CBS 4309</strain>
    </source>
</reference>
<dbReference type="Gene3D" id="2.130.10.10">
    <property type="entry name" value="YVTN repeat-like/Quinoprotein amine dehydrogenase"/>
    <property type="match status" value="2"/>
</dbReference>
<dbReference type="GO" id="GO:0003723">
    <property type="term" value="F:RNA binding"/>
    <property type="evidence" value="ECO:0007669"/>
    <property type="project" value="TreeGrafter"/>
</dbReference>
<keyword evidence="1" id="KW-0853">WD repeat</keyword>
<sequence length="755" mass="84820">MTSLQEQLLIHRSRFADLTPGNITALAFSHKSNINKLTPSDLRLAVGRSNGSIEIWNPRNDWVQELVIQGGVGRSIEGLVWCNVPGEPLRLFSIGGSTVVTEWDLLTGLPIKNYDCNSGVIWSVAINEQMDKLAVGCDNGTVCVIDISGGRGVLEHDLILTRQEARVLTLTWNGDSFVIGGCSDGRIRVWSVQKDDVNRGRLLHTMKVDKAKRESTLVWSVLYLAKTNQIVSGDSTGSVKFWDFQYATLTQTFKSHEADVLCLTTDASNTHVFSAGVDRKIFQFTSKLQGGNASSPKWVNSSNRLFHGNDVRAISSYQSKGADFLVSGGVEKTLVISSLSSFSDGNYKKFPVVVPFMKNILINKEQRLVVMWHESIIKIWIIGTDVESEKNYRLVCKLTLKDEQNINTCALSPDGQVLIVGRPSTTKLFHLQPMGTKLKVTKLDNEFLLKTGTKFVKFIDNSRIVMSSSSDDIYTLDLEGEDDEAPKEYELEDLPSTKSSIKIPYMNRINHLDVSLTHIAVSRGCGAIDLINLNTGKSKTLVRLMNFITSMAINVKRNTLVVVTAENKIYEFNIPEDDDTETEQGEEESLLTRWSKNNTENMPREIQQSKEKCLGIFFDDSNEDNVWFWGSTWLSKFNFALDLPLNKRRKPKKHTRDGLTITDESNFMNDDEEEEDVEMELSEDVTSLLESGHRIKAIAGDSKGKDAQKAFFFTDKYKPILFADFVANNELVIIERPTLMVASQQKAFNLPKLRF</sequence>
<dbReference type="FunFam" id="2.130.10.10:FF:000896">
    <property type="entry name" value="U3 small nucleolar RNA-associated protein 4"/>
    <property type="match status" value="1"/>
</dbReference>
<dbReference type="AlphaFoldDB" id="G0VH06"/>
<name>G0VH06_NAUCA</name>
<dbReference type="GO" id="GO:0030686">
    <property type="term" value="C:90S preribosome"/>
    <property type="evidence" value="ECO:0007669"/>
    <property type="project" value="EnsemblFungi"/>
</dbReference>
<dbReference type="SUPFAM" id="SSF50978">
    <property type="entry name" value="WD40 repeat-like"/>
    <property type="match status" value="1"/>
</dbReference>
<evidence type="ECO:0000313" key="3">
    <source>
        <dbReference type="Proteomes" id="UP000001640"/>
    </source>
</evidence>
<evidence type="ECO:0000256" key="1">
    <source>
        <dbReference type="PROSITE-ProRule" id="PRU00221"/>
    </source>
</evidence>
<reference evidence="2 3" key="1">
    <citation type="journal article" date="2011" name="Proc. Natl. Acad. Sci. U.S.A.">
        <title>Evolutionary erosion of yeast sex chromosomes by mating-type switching accidents.</title>
        <authorList>
            <person name="Gordon J.L."/>
            <person name="Armisen D."/>
            <person name="Proux-Wera E."/>
            <person name="Oheigeartaigh S.S."/>
            <person name="Byrne K.P."/>
            <person name="Wolfe K.H."/>
        </authorList>
    </citation>
    <scope>NUCLEOTIDE SEQUENCE [LARGE SCALE GENOMIC DNA]</scope>
    <source>
        <strain evidence="3">ATCC 76901 / BCRC 22586 / CBS 4309 / NBRC 1992 / NRRL Y-12630</strain>
    </source>
</reference>
<dbReference type="HOGENOM" id="CLU_002392_2_1_1"/>
<dbReference type="OrthoDB" id="8883818at2759"/>
<protein>
    <submittedName>
        <fullName evidence="2">Uncharacterized protein</fullName>
    </submittedName>
</protein>
<dbReference type="Pfam" id="PF00400">
    <property type="entry name" value="WD40"/>
    <property type="match status" value="2"/>
</dbReference>
<dbReference type="InterPro" id="IPR046351">
    <property type="entry name" value="UTP4"/>
</dbReference>
<dbReference type="FunCoup" id="G0VH06">
    <property type="interactions" value="1063"/>
</dbReference>
<gene>
    <name evidence="2" type="primary">NCAS0F02940</name>
    <name evidence="2" type="ordered locus">NCAS_0F02940</name>
</gene>
<dbReference type="Proteomes" id="UP000001640">
    <property type="component" value="Chromosome 6"/>
</dbReference>
<dbReference type="KEGG" id="ncs:NCAS_0F02940"/>
<dbReference type="RefSeq" id="XP_003677132.1">
    <property type="nucleotide sequence ID" value="XM_003677084.1"/>
</dbReference>
<dbReference type="OMA" id="STYITEW"/>
<dbReference type="EMBL" id="HE576757">
    <property type="protein sequence ID" value="CCC70778.1"/>
    <property type="molecule type" value="Genomic_DNA"/>
</dbReference>
<dbReference type="STRING" id="1064592.G0VH06"/>
<dbReference type="eggNOG" id="KOG2048">
    <property type="taxonomic scope" value="Eukaryota"/>
</dbReference>
<dbReference type="GO" id="GO:0032040">
    <property type="term" value="C:small-subunit processome"/>
    <property type="evidence" value="ECO:0007669"/>
    <property type="project" value="EnsemblFungi"/>
</dbReference>
<dbReference type="GO" id="GO:0000462">
    <property type="term" value="P:maturation of SSU-rRNA from tricistronic rRNA transcript (SSU-rRNA, 5.8S rRNA, LSU-rRNA)"/>
    <property type="evidence" value="ECO:0007669"/>
    <property type="project" value="EnsemblFungi"/>
</dbReference>
<dbReference type="InParanoid" id="G0VH06"/>
<dbReference type="PANTHER" id="PTHR44163">
    <property type="entry name" value="U3 SMALL NUCLEOLAR RNA-ASSOCIATED PROTEIN 4 HOMOLOG"/>
    <property type="match status" value="1"/>
</dbReference>
<dbReference type="InterPro" id="IPR001680">
    <property type="entry name" value="WD40_rpt"/>
</dbReference>
<evidence type="ECO:0000313" key="2">
    <source>
        <dbReference type="EMBL" id="CCC70778.1"/>
    </source>
</evidence>
<keyword evidence="3" id="KW-1185">Reference proteome</keyword>
<dbReference type="InterPro" id="IPR015943">
    <property type="entry name" value="WD40/YVTN_repeat-like_dom_sf"/>
</dbReference>
<dbReference type="GeneID" id="96904425"/>
<dbReference type="InterPro" id="IPR036322">
    <property type="entry name" value="WD40_repeat_dom_sf"/>
</dbReference>
<proteinExistence type="predicted"/>
<dbReference type="SUPFAM" id="SSF69322">
    <property type="entry name" value="Tricorn protease domain 2"/>
    <property type="match status" value="1"/>
</dbReference>
<dbReference type="PANTHER" id="PTHR44163:SF1">
    <property type="entry name" value="U3 SMALL NUCLEOLAR RNA-ASSOCIATED PROTEIN 4 HOMOLOG"/>
    <property type="match status" value="1"/>
</dbReference>
<dbReference type="GO" id="GO:0045943">
    <property type="term" value="P:positive regulation of transcription by RNA polymerase I"/>
    <property type="evidence" value="ECO:0007669"/>
    <property type="project" value="EnsemblFungi"/>
</dbReference>
<feature type="repeat" description="WD" evidence="1">
    <location>
        <begin position="160"/>
        <end position="200"/>
    </location>
</feature>
<dbReference type="SMART" id="SM00320">
    <property type="entry name" value="WD40"/>
    <property type="match status" value="7"/>
</dbReference>